<dbReference type="Pfam" id="PF07727">
    <property type="entry name" value="RVT_2"/>
    <property type="match status" value="1"/>
</dbReference>
<proteinExistence type="predicted"/>
<name>A0A6L2KE80_TANCI</name>
<accession>A0A6L2KE80</accession>
<evidence type="ECO:0000256" key="1">
    <source>
        <dbReference type="SAM" id="Coils"/>
    </source>
</evidence>
<feature type="region of interest" description="Disordered" evidence="2">
    <location>
        <begin position="254"/>
        <end position="288"/>
    </location>
</feature>
<protein>
    <submittedName>
        <fullName evidence="4">Integrase, catalytic region, zinc finger, CCHC-type, peptidase aspartic, catalytic</fullName>
    </submittedName>
</protein>
<feature type="coiled-coil region" evidence="1">
    <location>
        <begin position="885"/>
        <end position="953"/>
    </location>
</feature>
<dbReference type="EMBL" id="BKCJ010002320">
    <property type="protein sequence ID" value="GEU47761.1"/>
    <property type="molecule type" value="Genomic_DNA"/>
</dbReference>
<gene>
    <name evidence="4" type="ORF">Tci_019739</name>
</gene>
<keyword evidence="1" id="KW-0175">Coiled coil</keyword>
<feature type="compositionally biased region" description="Basic and acidic residues" evidence="2">
    <location>
        <begin position="442"/>
        <end position="458"/>
    </location>
</feature>
<reference evidence="4" key="1">
    <citation type="journal article" date="2019" name="Sci. Rep.">
        <title>Draft genome of Tanacetum cinerariifolium, the natural source of mosquito coil.</title>
        <authorList>
            <person name="Yamashiro T."/>
            <person name="Shiraishi A."/>
            <person name="Satake H."/>
            <person name="Nakayama K."/>
        </authorList>
    </citation>
    <scope>NUCLEOTIDE SEQUENCE</scope>
</reference>
<feature type="coiled-coil region" evidence="1">
    <location>
        <begin position="554"/>
        <end position="614"/>
    </location>
</feature>
<comment type="caution">
    <text evidence="4">The sequence shown here is derived from an EMBL/GenBank/DDBJ whole genome shotgun (WGS) entry which is preliminary data.</text>
</comment>
<evidence type="ECO:0000256" key="2">
    <source>
        <dbReference type="SAM" id="MobiDB-lite"/>
    </source>
</evidence>
<dbReference type="InterPro" id="IPR013103">
    <property type="entry name" value="RVT_2"/>
</dbReference>
<evidence type="ECO:0000259" key="3">
    <source>
        <dbReference type="Pfam" id="PF07727"/>
    </source>
</evidence>
<organism evidence="4">
    <name type="scientific">Tanacetum cinerariifolium</name>
    <name type="common">Dalmatian daisy</name>
    <name type="synonym">Chrysanthemum cinerariifolium</name>
    <dbReference type="NCBI Taxonomy" id="118510"/>
    <lineage>
        <taxon>Eukaryota</taxon>
        <taxon>Viridiplantae</taxon>
        <taxon>Streptophyta</taxon>
        <taxon>Embryophyta</taxon>
        <taxon>Tracheophyta</taxon>
        <taxon>Spermatophyta</taxon>
        <taxon>Magnoliopsida</taxon>
        <taxon>eudicotyledons</taxon>
        <taxon>Gunneridae</taxon>
        <taxon>Pentapetalae</taxon>
        <taxon>asterids</taxon>
        <taxon>campanulids</taxon>
        <taxon>Asterales</taxon>
        <taxon>Asteraceae</taxon>
        <taxon>Asteroideae</taxon>
        <taxon>Anthemideae</taxon>
        <taxon>Anthemidinae</taxon>
        <taxon>Tanacetum</taxon>
    </lineage>
</organism>
<feature type="region of interest" description="Disordered" evidence="2">
    <location>
        <begin position="420"/>
        <end position="460"/>
    </location>
</feature>
<evidence type="ECO:0000313" key="4">
    <source>
        <dbReference type="EMBL" id="GEU47761.1"/>
    </source>
</evidence>
<feature type="domain" description="Reverse transcriptase Ty1/copia-type" evidence="3">
    <location>
        <begin position="1655"/>
        <end position="1737"/>
    </location>
</feature>
<feature type="compositionally biased region" description="Polar residues" evidence="2">
    <location>
        <begin position="269"/>
        <end position="282"/>
    </location>
</feature>
<sequence length="2091" mass="236354">MARLAFCDYHNMIDILEKYEHNTDFHQIVDFVEASHLRYALTINPTVYVSHIRQFWSTARIETTDEGTKILATVDDKLRTISKSSIRRNPKLRDEAGISSLPDAKLFKNLTLMGYNILPNQKFSFQKGQFSHQWKYLIHTIMQCLSPKSTGFNEFSSNIVTALVCLATNRVYNFSKMIFDGMVRNVNNKVLKFLMYPRFLSKCLKMGQFGQTTHTHMYVVPFHTRKVFTTLRVNSPSFSGRTVPLFPSMLVTMGEGSRTSTEPHHTPSPKAQKTSPIATSSPSLPPVTTELIPTVIPTDTPQLRHYTRRARIAQFLALLTAIDEPTSLIGDDSQGEACPTISGLKAEHDRANITKTSTLPGDSTPRVTSLAADEGSMQHKLTELTELCTCLQRQREEMAFKISAQDLEISALKARIKHLEDRDGGDDDPSGEDATIKGKRLKTGDEAGIERSIEKDSNDTEEMANILPSLDAASVLTSGVQVSLPPATEVATVSIPPATISVPTGSDVVPTASPIFTTATVTTPYSRRKGKEMMVESDTSKKKKLQEYIDIQVAREMEEQMVREDQRRNEQIERDAKIARIHAEEELQMMIDGLDRSNEMIAKHLQEYEQAAAELTIGEKIELINELVKYQDHLASILKRSTRLQIVRDREVIEGILSSDEFPLPEEVPTASEEKFPLLKKRNATADKDCTANEDKGPLIWLTIEENGVTRLKKYSELTPSKAIQADCDLHAYLGQDEFHENKVRVLHERNSDPLALVANQQSIHNNNLNFPNSTQVSLFQCSNKLRNSPNPHQQATIHDGRATVQPVQGRQISYAIGTSKTYAPGTSASTNGKQRVIICYNCKGEDALAEVNNSNLDKNMLHQGVQERLSSEQSSVVNHTETEITNNKSVKNNLTAELERYKEQVKFLKEGKNVDFMHRVTVSDACEESVEIDRLKQILSEQVKEKESLIQTVTLLKNDFKKEESRNIDREIVLEKKIRLLDNIVFKRDQSAQTIHMLTKPYSFYNHSTKQALGFQNPYYLKKARQLEPNHYDGDVIQTNYAIVIPDSEETLLLAEESHSKMLLKQKDPMVSEKKVNTKPIDYAALNQRSKDFATRFVPQSKLSTEQVSCPFSDPIPSNRPTIVEVPGELPKVSIVNMSLQKLKRHLAGFNIVVRERTMATGKAVVENTVTSPTITLKMYEIDVQPIASRLLHNRMVHSEYLRSTEEQAATLREIVKQEKSQNPLNSSLDYTCKYTKRIQELLIIIRQTYPSINKSSANLVAMNPKNKDKKVRFSEFATSFGNKNTKPASSANKVSNKPLFSSTRVNITTIASGSLPTGSTKKYRISRTLSRSRKNKVEAHTRDVNSSLNKKIYVVKSKGTTTVQQSKLNMNSDVTCGKCNRCMLSCNHDLCALNVTIDVKARCKSKYVKKNSKRKVWKPTGKVCNKIGYIWRPTGQTFTIVGLVPNPTYSTPFVPPSRTDWDMLFQSLFDELLTPPPSVDHPFPEVIALIADVVALELVASTGSPSSTTIDQNAPSPSNSQTTLDTQSLIISNDVEDDNHDLDVAHMNNNSFFGLLIPEVSFDQSSSTDSIHTIVHLDHQILKHNSKWTKDHLLENTIGQLATPVSTRLQLHKQALFCYYDAFLTSVEPKMYKDALTQSYWIEAMQEELNEFERLEAIRIFLAFAAHMNMVVYQMDVKTMFLNGNMREEVYVSQPDGFVDPDNPNYVYKLKKALSGLKQAPRTWYDMLSSFLISGERETKKRIKSEQNRTKTGSVEEPGNFLEACYLRVLPEADHCQTPQYTVNHLIFNVHNDFLHSQNELTIAQNKLMEQMTQLTSMCEMACQIVQKKLEEQVANAQYWKILACCDDDDDYNSAITPNEPVDSLSMGDEHFNTIPTMESDEFIKSCVENLVPNPSESEGKNCCDVPASFTTFSNILFDDEYEFDSVDDQSLSDEDFLKEIFLNPLFEEEIISTKIDPHHFDAESDLIESMLNHDSSIIPSSKIDSFLDEFAGELTLLKSTPPRIDKTDCHPENEIRLIERLLYDNSSPRSPKEFVSKNSNVEIESFSPSPIPIKDSDSFMEEIDLTFNPDDLMPPSIKRMIITLKRMF</sequence>